<keyword evidence="1" id="KW-0489">Methyltransferase</keyword>
<dbReference type="Gene3D" id="1.10.10.10">
    <property type="entry name" value="Winged helix-like DNA-binding domain superfamily/Winged helix DNA-binding domain"/>
    <property type="match status" value="1"/>
</dbReference>
<keyword evidence="2" id="KW-0808">Transferase</keyword>
<keyword evidence="3" id="KW-0949">S-adenosyl-L-methionine</keyword>
<protein>
    <submittedName>
        <fullName evidence="8">Uncharacterized protein</fullName>
    </submittedName>
</protein>
<dbReference type="EMBL" id="PNBA02000005">
    <property type="protein sequence ID" value="KAG6423045.1"/>
    <property type="molecule type" value="Genomic_DNA"/>
</dbReference>
<gene>
    <name evidence="8" type="ORF">SASPL_113428</name>
</gene>
<dbReference type="InterPro" id="IPR001077">
    <property type="entry name" value="COMT_C"/>
</dbReference>
<dbReference type="GO" id="GO:0046983">
    <property type="term" value="F:protein dimerization activity"/>
    <property type="evidence" value="ECO:0007669"/>
    <property type="project" value="InterPro"/>
</dbReference>
<dbReference type="Pfam" id="PF00891">
    <property type="entry name" value="Methyltransf_2"/>
    <property type="match status" value="1"/>
</dbReference>
<keyword evidence="9" id="KW-1185">Reference proteome</keyword>
<dbReference type="GO" id="GO:0032259">
    <property type="term" value="P:methylation"/>
    <property type="evidence" value="ECO:0007669"/>
    <property type="project" value="UniProtKB-KW"/>
</dbReference>
<evidence type="ECO:0000259" key="7">
    <source>
        <dbReference type="Pfam" id="PF08100"/>
    </source>
</evidence>
<evidence type="ECO:0000313" key="9">
    <source>
        <dbReference type="Proteomes" id="UP000298416"/>
    </source>
</evidence>
<name>A0A8X8XYW9_SALSN</name>
<dbReference type="InterPro" id="IPR029063">
    <property type="entry name" value="SAM-dependent_MTases_sf"/>
</dbReference>
<dbReference type="Pfam" id="PF08100">
    <property type="entry name" value="Dimerisation"/>
    <property type="match status" value="1"/>
</dbReference>
<reference evidence="8" key="2">
    <citation type="submission" date="2020-08" db="EMBL/GenBank/DDBJ databases">
        <title>Plant Genome Project.</title>
        <authorList>
            <person name="Zhang R.-G."/>
        </authorList>
    </citation>
    <scope>NUCLEOTIDE SEQUENCE</scope>
    <source>
        <strain evidence="8">Huo1</strain>
        <tissue evidence="8">Leaf</tissue>
    </source>
</reference>
<dbReference type="SUPFAM" id="SSF46785">
    <property type="entry name" value="Winged helix' DNA-binding domain"/>
    <property type="match status" value="1"/>
</dbReference>
<dbReference type="InterPro" id="IPR036388">
    <property type="entry name" value="WH-like_DNA-bd_sf"/>
</dbReference>
<evidence type="ECO:0000313" key="8">
    <source>
        <dbReference type="EMBL" id="KAG6423045.1"/>
    </source>
</evidence>
<dbReference type="PANTHER" id="PTHR11746">
    <property type="entry name" value="O-METHYLTRANSFERASE"/>
    <property type="match status" value="1"/>
</dbReference>
<feature type="domain" description="O-methyltransferase dimerisation" evidence="7">
    <location>
        <begin position="14"/>
        <end position="93"/>
    </location>
</feature>
<evidence type="ECO:0000256" key="1">
    <source>
        <dbReference type="ARBA" id="ARBA00022603"/>
    </source>
</evidence>
<comment type="caution">
    <text evidence="8">The sequence shown here is derived from an EMBL/GenBank/DDBJ whole genome shotgun (WGS) entry which is preliminary data.</text>
</comment>
<dbReference type="InterPro" id="IPR036390">
    <property type="entry name" value="WH_DNA-bd_sf"/>
</dbReference>
<comment type="pathway">
    <text evidence="4">Flavonoid metabolism.</text>
</comment>
<comment type="similarity">
    <text evidence="5">Belongs to the class I-like SAM-binding methyltransferase superfamily. Cation-independent O-methyltransferase family. COMT subfamily.</text>
</comment>
<evidence type="ECO:0000256" key="2">
    <source>
        <dbReference type="ARBA" id="ARBA00022679"/>
    </source>
</evidence>
<evidence type="ECO:0000259" key="6">
    <source>
        <dbReference type="Pfam" id="PF00891"/>
    </source>
</evidence>
<organism evidence="8">
    <name type="scientific">Salvia splendens</name>
    <name type="common">Scarlet sage</name>
    <dbReference type="NCBI Taxonomy" id="180675"/>
    <lineage>
        <taxon>Eukaryota</taxon>
        <taxon>Viridiplantae</taxon>
        <taxon>Streptophyta</taxon>
        <taxon>Embryophyta</taxon>
        <taxon>Tracheophyta</taxon>
        <taxon>Spermatophyta</taxon>
        <taxon>Magnoliopsida</taxon>
        <taxon>eudicotyledons</taxon>
        <taxon>Gunneridae</taxon>
        <taxon>Pentapetalae</taxon>
        <taxon>asterids</taxon>
        <taxon>lamiids</taxon>
        <taxon>Lamiales</taxon>
        <taxon>Lamiaceae</taxon>
        <taxon>Nepetoideae</taxon>
        <taxon>Mentheae</taxon>
        <taxon>Salviinae</taxon>
        <taxon>Salvia</taxon>
        <taxon>Salvia subgen. Calosphace</taxon>
        <taxon>core Calosphace</taxon>
    </lineage>
</organism>
<sequence>MVMDESQQAEADIWKFAFGFITGTVVKTSVELHIQDLVAKHGGSISLSALSAALAIPADHLRRIMRFLIHHGIFHKTSDDHYTENALSRLFATGNMSAFMMLHGPPPPTLSGVTPQVLRTGKRPDVKPADGEDTWTDPAYGNHEKVFTDAMEAHSRVTTSKIVAHHPDLFRGIRSVVDVGGRHGMALSCLIKAFPTVRGLCFDLPEVVAKAPPLDGQWADYSSEPRTMHSLDSPSLWMAALSLAPYTRPMYCPEAIVRH</sequence>
<dbReference type="Gene3D" id="3.40.50.150">
    <property type="entry name" value="Vaccinia Virus protein VP39"/>
    <property type="match status" value="1"/>
</dbReference>
<dbReference type="AlphaFoldDB" id="A0A8X8XYW9"/>
<evidence type="ECO:0000256" key="5">
    <source>
        <dbReference type="ARBA" id="ARBA00034481"/>
    </source>
</evidence>
<dbReference type="Proteomes" id="UP000298416">
    <property type="component" value="Unassembled WGS sequence"/>
</dbReference>
<dbReference type="InterPro" id="IPR012967">
    <property type="entry name" value="COMT_dimerisation"/>
</dbReference>
<proteinExistence type="inferred from homology"/>
<dbReference type="PROSITE" id="PS51683">
    <property type="entry name" value="SAM_OMT_II"/>
    <property type="match status" value="1"/>
</dbReference>
<reference evidence="8" key="1">
    <citation type="submission" date="2018-01" db="EMBL/GenBank/DDBJ databases">
        <authorList>
            <person name="Mao J.F."/>
        </authorList>
    </citation>
    <scope>NUCLEOTIDE SEQUENCE</scope>
    <source>
        <strain evidence="8">Huo1</strain>
        <tissue evidence="8">Leaf</tissue>
    </source>
</reference>
<feature type="domain" description="O-methyltransferase C-terminal" evidence="6">
    <location>
        <begin position="143"/>
        <end position="213"/>
    </location>
</feature>
<accession>A0A8X8XYW9</accession>
<dbReference type="GO" id="GO:0008171">
    <property type="term" value="F:O-methyltransferase activity"/>
    <property type="evidence" value="ECO:0007669"/>
    <property type="project" value="InterPro"/>
</dbReference>
<dbReference type="SUPFAM" id="SSF53335">
    <property type="entry name" value="S-adenosyl-L-methionine-dependent methyltransferases"/>
    <property type="match status" value="1"/>
</dbReference>
<evidence type="ECO:0000256" key="3">
    <source>
        <dbReference type="ARBA" id="ARBA00022691"/>
    </source>
</evidence>
<dbReference type="InterPro" id="IPR016461">
    <property type="entry name" value="COMT-like"/>
</dbReference>
<evidence type="ECO:0000256" key="4">
    <source>
        <dbReference type="ARBA" id="ARBA00034479"/>
    </source>
</evidence>